<dbReference type="EMBL" id="JAQQBZ010000001">
    <property type="protein sequence ID" value="MFM0591812.1"/>
    <property type="molecule type" value="Genomic_DNA"/>
</dbReference>
<dbReference type="RefSeq" id="WP_408208577.1">
    <property type="nucleotide sequence ID" value="NZ_JAQQBZ010000001.1"/>
</dbReference>
<proteinExistence type="predicted"/>
<gene>
    <name evidence="1" type="ORF">PQQ68_02205</name>
</gene>
<dbReference type="Proteomes" id="UP001629367">
    <property type="component" value="Unassembled WGS sequence"/>
</dbReference>
<name>A0ABW9D1Q9_9BURK</name>
<comment type="caution">
    <text evidence="1">The sequence shown here is derived from an EMBL/GenBank/DDBJ whole genome shotgun (WGS) entry which is preliminary data.</text>
</comment>
<evidence type="ECO:0000313" key="2">
    <source>
        <dbReference type="Proteomes" id="UP001629367"/>
    </source>
</evidence>
<reference evidence="1 2" key="1">
    <citation type="journal article" date="2024" name="Chem. Sci.">
        <title>Discovery of megapolipeptins by genome mining of a Burkholderiales bacteria collection.</title>
        <authorList>
            <person name="Paulo B.S."/>
            <person name="Recchia M.J.J."/>
            <person name="Lee S."/>
            <person name="Fergusson C.H."/>
            <person name="Romanowski S.B."/>
            <person name="Hernandez A."/>
            <person name="Krull N."/>
            <person name="Liu D.Y."/>
            <person name="Cavanagh H."/>
            <person name="Bos A."/>
            <person name="Gray C.A."/>
            <person name="Murphy B.T."/>
            <person name="Linington R.G."/>
            <person name="Eustaquio A.S."/>
        </authorList>
    </citation>
    <scope>NUCLEOTIDE SEQUENCE [LARGE SCALE GENOMIC DNA]</scope>
    <source>
        <strain evidence="1 2">RL17-335-BIF-A</strain>
    </source>
</reference>
<keyword evidence="2" id="KW-1185">Reference proteome</keyword>
<accession>A0ABW9D1Q9</accession>
<organism evidence="1 2">
    <name type="scientific">Paraburkholderia dilworthii</name>
    <dbReference type="NCBI Taxonomy" id="948106"/>
    <lineage>
        <taxon>Bacteria</taxon>
        <taxon>Pseudomonadati</taxon>
        <taxon>Pseudomonadota</taxon>
        <taxon>Betaproteobacteria</taxon>
        <taxon>Burkholderiales</taxon>
        <taxon>Burkholderiaceae</taxon>
        <taxon>Paraburkholderia</taxon>
    </lineage>
</organism>
<protein>
    <submittedName>
        <fullName evidence="1">Uncharacterized protein</fullName>
    </submittedName>
</protein>
<sequence length="230" mass="24868">MRRRLFDNNLPVLSLNMRLTSLLIGAVSLFPVFAHAQTIPALTLPFETHAAYFSREVTSPTILDPQVFVRDKSAQAERHWQGIEHVAGVRNAQIEDAGATNLYTAKGTPLGMTAGQWFTAGGTVMLKPRADGREDVTVQLHGLKPGGKFSLFENHFDQQPTGFTPVDGTGNGNSFVADSNGFASVSMVAPARMNHANAVLVVYHSDNETHGSERGAIGETAHHQLIARVP</sequence>
<evidence type="ECO:0000313" key="1">
    <source>
        <dbReference type="EMBL" id="MFM0591812.1"/>
    </source>
</evidence>